<reference evidence="8 9" key="1">
    <citation type="submission" date="2020-02" db="EMBL/GenBank/DDBJ databases">
        <authorList>
            <person name="Dziuba M."/>
            <person name="Kuznetsov B."/>
            <person name="Mardanov A."/>
            <person name="Ravin N."/>
            <person name="Grouzdev D."/>
        </authorList>
    </citation>
    <scope>NUCLEOTIDE SEQUENCE [LARGE SCALE GENOMIC DNA]</scope>
    <source>
        <strain evidence="8 9">SpK</strain>
    </source>
</reference>
<feature type="domain" description="HAMP" evidence="7">
    <location>
        <begin position="240"/>
        <end position="292"/>
    </location>
</feature>
<organism evidence="8 9">
    <name type="scientific">Magnetospirillum aberrantis SpK</name>
    <dbReference type="NCBI Taxonomy" id="908842"/>
    <lineage>
        <taxon>Bacteria</taxon>
        <taxon>Pseudomonadati</taxon>
        <taxon>Pseudomonadota</taxon>
        <taxon>Alphaproteobacteria</taxon>
        <taxon>Rhodospirillales</taxon>
        <taxon>Rhodospirillaceae</taxon>
        <taxon>Magnetospirillum</taxon>
    </lineage>
</organism>
<dbReference type="GO" id="GO:0005886">
    <property type="term" value="C:plasma membrane"/>
    <property type="evidence" value="ECO:0007669"/>
    <property type="project" value="TreeGrafter"/>
</dbReference>
<dbReference type="Pfam" id="PF13682">
    <property type="entry name" value="CZB"/>
    <property type="match status" value="1"/>
</dbReference>
<dbReference type="InterPro" id="IPR004090">
    <property type="entry name" value="Chemotax_Me-accpt_rcpt"/>
</dbReference>
<dbReference type="InterPro" id="IPR025991">
    <property type="entry name" value="Chemoreceptor_zinc-bind_dom"/>
</dbReference>
<dbReference type="PRINTS" id="PR00260">
    <property type="entry name" value="CHEMTRNSDUCR"/>
</dbReference>
<evidence type="ECO:0000256" key="4">
    <source>
        <dbReference type="PROSITE-ProRule" id="PRU00284"/>
    </source>
</evidence>
<evidence type="ECO:0000313" key="8">
    <source>
        <dbReference type="EMBL" id="NFV79389.1"/>
    </source>
</evidence>
<dbReference type="PROSITE" id="PS50111">
    <property type="entry name" value="CHEMOTAXIS_TRANSDUC_2"/>
    <property type="match status" value="1"/>
</dbReference>
<dbReference type="SMART" id="SM00283">
    <property type="entry name" value="MA"/>
    <property type="match status" value="1"/>
</dbReference>
<comment type="similarity">
    <text evidence="3">Belongs to the methyl-accepting chemotaxis (MCP) protein family.</text>
</comment>
<dbReference type="CDD" id="cd11386">
    <property type="entry name" value="MCP_signal"/>
    <property type="match status" value="1"/>
</dbReference>
<dbReference type="InterPro" id="IPR051310">
    <property type="entry name" value="MCP_chemotaxis"/>
</dbReference>
<keyword evidence="5" id="KW-0472">Membrane</keyword>
<comment type="caution">
    <text evidence="8">The sequence shown here is derived from an EMBL/GenBank/DDBJ whole genome shotgun (WGS) entry which is preliminary data.</text>
</comment>
<dbReference type="SUPFAM" id="SSF58104">
    <property type="entry name" value="Methyl-accepting chemotaxis protein (MCP) signaling domain"/>
    <property type="match status" value="1"/>
</dbReference>
<keyword evidence="2" id="KW-0488">Methylation</keyword>
<evidence type="ECO:0000256" key="1">
    <source>
        <dbReference type="ARBA" id="ARBA00004370"/>
    </source>
</evidence>
<dbReference type="AlphaFoldDB" id="A0A7C9UUM3"/>
<keyword evidence="5" id="KW-1133">Transmembrane helix</keyword>
<dbReference type="PANTHER" id="PTHR43531">
    <property type="entry name" value="PROTEIN ICFG"/>
    <property type="match status" value="1"/>
</dbReference>
<evidence type="ECO:0000259" key="7">
    <source>
        <dbReference type="PROSITE" id="PS50885"/>
    </source>
</evidence>
<dbReference type="EMBL" id="JAAIYP010000027">
    <property type="protein sequence ID" value="NFV79389.1"/>
    <property type="molecule type" value="Genomic_DNA"/>
</dbReference>
<evidence type="ECO:0000259" key="6">
    <source>
        <dbReference type="PROSITE" id="PS50111"/>
    </source>
</evidence>
<accession>A0A7C9UUM3</accession>
<dbReference type="Gene3D" id="1.10.287.950">
    <property type="entry name" value="Methyl-accepting chemotaxis protein"/>
    <property type="match status" value="1"/>
</dbReference>
<dbReference type="Proteomes" id="UP000480684">
    <property type="component" value="Unassembled WGS sequence"/>
</dbReference>
<feature type="transmembrane region" description="Helical" evidence="5">
    <location>
        <begin position="33"/>
        <end position="51"/>
    </location>
</feature>
<dbReference type="Pfam" id="PF00015">
    <property type="entry name" value="MCPsignal"/>
    <property type="match status" value="1"/>
</dbReference>
<dbReference type="InterPro" id="IPR003660">
    <property type="entry name" value="HAMP_dom"/>
</dbReference>
<dbReference type="Gene3D" id="1.20.120.30">
    <property type="entry name" value="Aspartate receptor, ligand-binding domain"/>
    <property type="match status" value="1"/>
</dbReference>
<dbReference type="GO" id="GO:0007165">
    <property type="term" value="P:signal transduction"/>
    <property type="evidence" value="ECO:0007669"/>
    <property type="project" value="UniProtKB-KW"/>
</dbReference>
<dbReference type="PANTHER" id="PTHR43531:SF14">
    <property type="entry name" value="METHYL-ACCEPTING CHEMOTAXIS PROTEIN I-RELATED"/>
    <property type="match status" value="1"/>
</dbReference>
<protein>
    <recommendedName>
        <fullName evidence="10">Chemotaxis protein</fullName>
    </recommendedName>
</protein>
<evidence type="ECO:0008006" key="10">
    <source>
        <dbReference type="Google" id="ProtNLM"/>
    </source>
</evidence>
<dbReference type="FunFam" id="1.10.287.950:FF:000001">
    <property type="entry name" value="Methyl-accepting chemotaxis sensory transducer"/>
    <property type="match status" value="1"/>
</dbReference>
<dbReference type="InterPro" id="IPR004089">
    <property type="entry name" value="MCPsignal_dom"/>
</dbReference>
<comment type="subcellular location">
    <subcellularLocation>
        <location evidence="1">Membrane</location>
    </subcellularLocation>
</comment>
<gene>
    <name evidence="8" type="ORF">G4223_04605</name>
</gene>
<keyword evidence="5" id="KW-0812">Transmembrane</keyword>
<dbReference type="RefSeq" id="WP_163675682.1">
    <property type="nucleotide sequence ID" value="NZ_JAAIYP010000027.1"/>
</dbReference>
<dbReference type="GO" id="GO:0006935">
    <property type="term" value="P:chemotaxis"/>
    <property type="evidence" value="ECO:0007669"/>
    <property type="project" value="InterPro"/>
</dbReference>
<evidence type="ECO:0000256" key="3">
    <source>
        <dbReference type="ARBA" id="ARBA00029447"/>
    </source>
</evidence>
<feature type="domain" description="Methyl-accepting transducer" evidence="6">
    <location>
        <begin position="297"/>
        <end position="526"/>
    </location>
</feature>
<proteinExistence type="inferred from homology"/>
<dbReference type="Gene3D" id="1.20.120.1530">
    <property type="match status" value="1"/>
</dbReference>
<evidence type="ECO:0000256" key="2">
    <source>
        <dbReference type="ARBA" id="ARBA00022481"/>
    </source>
</evidence>
<sequence length="669" mass="70212">MASMIVEIRRAFAIVIMASLASGGIVIAEINQLLSISGIAVVIALAVIMMTRLCSVARQNAETLAKPFVALAEGRTDIRFPTVTPNHEASAMMAAGQSLLPRVVEGLRTTAAFQNGTTPRIVLGPQGVELCNQAAHDIVGDSLADLVAGLERWRSAGASGVVEIADHTLSPHSTAIVGPDGAKLGHAVELVDLSDQIALNHEVETVVLRAALGDLSQRVTVEGRRGTARALAEDVNRLLVTISKVVDDLATQLEGLATGDLTRRIDGMYEGVFARLKGDFNGTAIKLAAVVKQIGTAADHLNHIAGEVTASSMELSERGEKHAASMEEAAAALEELTATVRQNSTNAQQANVFAAQARDTAGSSAQVVTNAIAAMGRIEDSSIRIGAIVGMIEEIAFQTNLLALNAAVEAARAGDAGKGFAVVAQEVRNLAQRSADASKEIKGLIAESGREVTSGAQLVKNAGNALEQITGSIHQVAAIVEEIALATREQSTGIDQVTLTISELDEATQKNAALVEESAATAQSLEHQAAALNDQMAFFLLDAAQAQGPARHAALVLGTKIDHQVFRQNVIDSIVGKNNLTADKLPDHHCCRLGKWYDSVEEPLVKGSPWFTALLEPHKRVHASGKAALSCHASGNGSGRQQALDVLGDASEQVLEILDSLARDIREGH</sequence>
<evidence type="ECO:0000256" key="5">
    <source>
        <dbReference type="SAM" id="Phobius"/>
    </source>
</evidence>
<dbReference type="PROSITE" id="PS50885">
    <property type="entry name" value="HAMP"/>
    <property type="match status" value="1"/>
</dbReference>
<keyword evidence="4" id="KW-0807">Transducer</keyword>
<keyword evidence="9" id="KW-1185">Reference proteome</keyword>
<evidence type="ECO:0000313" key="9">
    <source>
        <dbReference type="Proteomes" id="UP000480684"/>
    </source>
</evidence>
<dbReference type="GO" id="GO:0004888">
    <property type="term" value="F:transmembrane signaling receptor activity"/>
    <property type="evidence" value="ECO:0007669"/>
    <property type="project" value="InterPro"/>
</dbReference>
<name>A0A7C9UUM3_9PROT</name>